<reference evidence="15" key="2">
    <citation type="submission" date="2020-11" db="EMBL/GenBank/DDBJ databases">
        <authorList>
            <person name="McCartney M.A."/>
            <person name="Auch B."/>
            <person name="Kono T."/>
            <person name="Mallez S."/>
            <person name="Becker A."/>
            <person name="Gohl D.M."/>
            <person name="Silverstein K.A.T."/>
            <person name="Koren S."/>
            <person name="Bechman K.B."/>
            <person name="Herman A."/>
            <person name="Abrahante J.E."/>
            <person name="Garbe J."/>
        </authorList>
    </citation>
    <scope>NUCLEOTIDE SEQUENCE</scope>
    <source>
        <strain evidence="15">Duluth1</strain>
        <tissue evidence="15">Whole animal</tissue>
    </source>
</reference>
<dbReference type="FunFam" id="3.40.50.11660:FF:000002">
    <property type="entry name" value="Alpha-(1,3)-fucosyltransferase"/>
    <property type="match status" value="1"/>
</dbReference>
<evidence type="ECO:0000256" key="2">
    <source>
        <dbReference type="ARBA" id="ARBA00004922"/>
    </source>
</evidence>
<organism evidence="15 16">
    <name type="scientific">Dreissena polymorpha</name>
    <name type="common">Zebra mussel</name>
    <name type="synonym">Mytilus polymorpha</name>
    <dbReference type="NCBI Taxonomy" id="45954"/>
    <lineage>
        <taxon>Eukaryota</taxon>
        <taxon>Metazoa</taxon>
        <taxon>Spiralia</taxon>
        <taxon>Lophotrochozoa</taxon>
        <taxon>Mollusca</taxon>
        <taxon>Bivalvia</taxon>
        <taxon>Autobranchia</taxon>
        <taxon>Heteroconchia</taxon>
        <taxon>Euheterodonta</taxon>
        <taxon>Imparidentia</taxon>
        <taxon>Neoheterodontei</taxon>
        <taxon>Myida</taxon>
        <taxon>Dreissenoidea</taxon>
        <taxon>Dreissenidae</taxon>
        <taxon>Dreissena</taxon>
    </lineage>
</organism>
<evidence type="ECO:0000259" key="13">
    <source>
        <dbReference type="Pfam" id="PF00852"/>
    </source>
</evidence>
<comment type="caution">
    <text evidence="15">The sequence shown here is derived from an EMBL/GenBank/DDBJ whole genome shotgun (WGS) entry which is preliminary data.</text>
</comment>
<dbReference type="Pfam" id="PF00852">
    <property type="entry name" value="Glyco_transf_10"/>
    <property type="match status" value="1"/>
</dbReference>
<dbReference type="SUPFAM" id="SSF53756">
    <property type="entry name" value="UDP-Glycosyltransferase/glycogen phosphorylase"/>
    <property type="match status" value="1"/>
</dbReference>
<gene>
    <name evidence="15" type="ORF">DPMN_110974</name>
</gene>
<dbReference type="GO" id="GO:0008417">
    <property type="term" value="F:fucosyltransferase activity"/>
    <property type="evidence" value="ECO:0007669"/>
    <property type="project" value="InterPro"/>
</dbReference>
<accession>A0A9D4KDN4</accession>
<dbReference type="Pfam" id="PF17039">
    <property type="entry name" value="Glyco_tran_10_N"/>
    <property type="match status" value="1"/>
</dbReference>
<dbReference type="InterPro" id="IPR038577">
    <property type="entry name" value="GT10-like_C_sf"/>
</dbReference>
<evidence type="ECO:0000259" key="14">
    <source>
        <dbReference type="Pfam" id="PF17039"/>
    </source>
</evidence>
<evidence type="ECO:0000256" key="4">
    <source>
        <dbReference type="ARBA" id="ARBA00022676"/>
    </source>
</evidence>
<evidence type="ECO:0000256" key="5">
    <source>
        <dbReference type="ARBA" id="ARBA00022679"/>
    </source>
</evidence>
<name>A0A9D4KDN4_DREPO</name>
<evidence type="ECO:0000256" key="12">
    <source>
        <dbReference type="RuleBase" id="RU003832"/>
    </source>
</evidence>
<dbReference type="InterPro" id="IPR055270">
    <property type="entry name" value="Glyco_tran_10_C"/>
</dbReference>
<evidence type="ECO:0000256" key="6">
    <source>
        <dbReference type="ARBA" id="ARBA00022692"/>
    </source>
</evidence>
<sequence length="374" mass="44573">MKRLLQCRTRADMRQLVKVCMALLFLFIIFNIYKRWSKSHDGRHIVLWYNPPFYVTSRTDAFVRNFDECPQANCRLTFDQSEAESSKAIIFDGRQMTKDCKSFSRPQDQMWVFWGNEPPTKYNEAGDEWMDFAKEFNLTMTYHRESDVYMPYGEIVPTMPIPQKDFLSIAQKKNHSVVWIASSCHTSSWREMYVKELRKYVDVDIFGRCSDAMTPWNCGNRWKHDDCFSVLNDYKFYLAFENSLCEDYITEKFFENYNYDIIIVTRGGTKSNFKDILPDGVYIDAMDFQNPKELGGHLKQFLNDDKKYANLLERKSAYTSLPYHIVYQKSLCNLCDRIMYPEVYNVARYDNLRDTLHEINFCKHPSDLERKHQR</sequence>
<dbReference type="InterPro" id="IPR031481">
    <property type="entry name" value="Glyco_tran_10_N"/>
</dbReference>
<comment type="similarity">
    <text evidence="3 12">Belongs to the glycosyltransferase 10 family.</text>
</comment>
<evidence type="ECO:0000256" key="1">
    <source>
        <dbReference type="ARBA" id="ARBA00004323"/>
    </source>
</evidence>
<dbReference type="EMBL" id="JAIWYP010000004">
    <property type="protein sequence ID" value="KAH3837579.1"/>
    <property type="molecule type" value="Genomic_DNA"/>
</dbReference>
<keyword evidence="4 12" id="KW-0328">Glycosyltransferase</keyword>
<keyword evidence="6 12" id="KW-0812">Transmembrane</keyword>
<dbReference type="GO" id="GO:0032580">
    <property type="term" value="C:Golgi cisterna membrane"/>
    <property type="evidence" value="ECO:0007669"/>
    <property type="project" value="UniProtKB-SubCell"/>
</dbReference>
<keyword evidence="11" id="KW-0325">Glycoprotein</keyword>
<dbReference type="OrthoDB" id="6085082at2759"/>
<dbReference type="PANTHER" id="PTHR48438:SF1">
    <property type="entry name" value="ALPHA-(1,3)-FUCOSYLTRANSFERASE C-RELATED"/>
    <property type="match status" value="1"/>
</dbReference>
<keyword evidence="8 12" id="KW-1133">Transmembrane helix</keyword>
<evidence type="ECO:0000313" key="16">
    <source>
        <dbReference type="Proteomes" id="UP000828390"/>
    </source>
</evidence>
<feature type="domain" description="Fucosyltransferase N-terminal" evidence="14">
    <location>
        <begin position="44"/>
        <end position="153"/>
    </location>
</feature>
<dbReference type="Gene3D" id="3.40.50.11660">
    <property type="entry name" value="Glycosyl transferase family 10, C-terminal domain"/>
    <property type="match status" value="1"/>
</dbReference>
<keyword evidence="9 12" id="KW-0333">Golgi apparatus</keyword>
<comment type="subcellular location">
    <subcellularLocation>
        <location evidence="1">Golgi apparatus membrane</location>
        <topology evidence="1">Single-pass type II membrane protein</topology>
    </subcellularLocation>
    <subcellularLocation>
        <location evidence="12">Golgi apparatus</location>
        <location evidence="12">Golgi stack membrane</location>
        <topology evidence="12">Single-pass type II membrane protein</topology>
    </subcellularLocation>
</comment>
<feature type="domain" description="Fucosyltransferase C-terminal" evidence="13">
    <location>
        <begin position="171"/>
        <end position="343"/>
    </location>
</feature>
<evidence type="ECO:0000256" key="11">
    <source>
        <dbReference type="ARBA" id="ARBA00023180"/>
    </source>
</evidence>
<evidence type="ECO:0000313" key="15">
    <source>
        <dbReference type="EMBL" id="KAH3837579.1"/>
    </source>
</evidence>
<protein>
    <recommendedName>
        <fullName evidence="12">Fucosyltransferase</fullName>
        <ecNumber evidence="12">2.4.1.-</ecNumber>
    </recommendedName>
</protein>
<evidence type="ECO:0000256" key="9">
    <source>
        <dbReference type="ARBA" id="ARBA00023034"/>
    </source>
</evidence>
<keyword evidence="7" id="KW-0735">Signal-anchor</keyword>
<evidence type="ECO:0000256" key="3">
    <source>
        <dbReference type="ARBA" id="ARBA00008919"/>
    </source>
</evidence>
<evidence type="ECO:0000256" key="7">
    <source>
        <dbReference type="ARBA" id="ARBA00022968"/>
    </source>
</evidence>
<dbReference type="AlphaFoldDB" id="A0A9D4KDN4"/>
<reference evidence="15" key="1">
    <citation type="journal article" date="2019" name="bioRxiv">
        <title>The Genome of the Zebra Mussel, Dreissena polymorpha: A Resource for Invasive Species Research.</title>
        <authorList>
            <person name="McCartney M.A."/>
            <person name="Auch B."/>
            <person name="Kono T."/>
            <person name="Mallez S."/>
            <person name="Zhang Y."/>
            <person name="Obille A."/>
            <person name="Becker A."/>
            <person name="Abrahante J.E."/>
            <person name="Garbe J."/>
            <person name="Badalamenti J.P."/>
            <person name="Herman A."/>
            <person name="Mangelson H."/>
            <person name="Liachko I."/>
            <person name="Sullivan S."/>
            <person name="Sone E.D."/>
            <person name="Koren S."/>
            <person name="Silverstein K.A.T."/>
            <person name="Beckman K.B."/>
            <person name="Gohl D.M."/>
        </authorList>
    </citation>
    <scope>NUCLEOTIDE SEQUENCE</scope>
    <source>
        <strain evidence="15">Duluth1</strain>
        <tissue evidence="15">Whole animal</tissue>
    </source>
</reference>
<keyword evidence="10 12" id="KW-0472">Membrane</keyword>
<evidence type="ECO:0000256" key="8">
    <source>
        <dbReference type="ARBA" id="ARBA00022989"/>
    </source>
</evidence>
<proteinExistence type="inferred from homology"/>
<keyword evidence="16" id="KW-1185">Reference proteome</keyword>
<comment type="pathway">
    <text evidence="2">Protein modification; protein glycosylation.</text>
</comment>
<keyword evidence="5 12" id="KW-0808">Transferase</keyword>
<feature type="transmembrane region" description="Helical" evidence="12">
    <location>
        <begin position="16"/>
        <end position="33"/>
    </location>
</feature>
<dbReference type="GO" id="GO:0000139">
    <property type="term" value="C:Golgi membrane"/>
    <property type="evidence" value="ECO:0007669"/>
    <property type="project" value="UniProtKB-SubCell"/>
</dbReference>
<dbReference type="Proteomes" id="UP000828390">
    <property type="component" value="Unassembled WGS sequence"/>
</dbReference>
<dbReference type="PANTHER" id="PTHR48438">
    <property type="entry name" value="ALPHA-(1,3)-FUCOSYLTRANSFERASE C-RELATED"/>
    <property type="match status" value="1"/>
</dbReference>
<evidence type="ECO:0000256" key="10">
    <source>
        <dbReference type="ARBA" id="ARBA00023136"/>
    </source>
</evidence>
<dbReference type="EC" id="2.4.1.-" evidence="12"/>
<dbReference type="InterPro" id="IPR001503">
    <property type="entry name" value="Glyco_trans_10"/>
</dbReference>